<evidence type="ECO:0000256" key="4">
    <source>
        <dbReference type="SAM" id="SignalP"/>
    </source>
</evidence>
<protein>
    <submittedName>
        <fullName evidence="5">Outer membrane chaperone Skp (OmpH)</fullName>
    </submittedName>
</protein>
<evidence type="ECO:0000256" key="2">
    <source>
        <dbReference type="ARBA" id="ARBA00022729"/>
    </source>
</evidence>
<name>D0LI91_HALO1</name>
<sequence>MHRSLAIAILGAALIIAGMVTADAQPRGSEKIAYVDLERTLIETPAGKRASARFEKSLKAKQNELDKERKALEQFQAELEKQAAMLKPEVRAQRQREFQQRAAKLQESFMKFQSELANERAKLIQEVLKKAGPVIETVAKEKGYQVVVDRAAVIWANDALDITAEINRRIK</sequence>
<dbReference type="GO" id="GO:0005829">
    <property type="term" value="C:cytosol"/>
    <property type="evidence" value="ECO:0007669"/>
    <property type="project" value="TreeGrafter"/>
</dbReference>
<feature type="chain" id="PRO_5003011371" evidence="4">
    <location>
        <begin position="25"/>
        <end position="171"/>
    </location>
</feature>
<dbReference type="STRING" id="502025.Hoch_3971"/>
<dbReference type="PANTHER" id="PTHR35089:SF1">
    <property type="entry name" value="CHAPERONE PROTEIN SKP"/>
    <property type="match status" value="1"/>
</dbReference>
<dbReference type="RefSeq" id="WP_012829069.1">
    <property type="nucleotide sequence ID" value="NC_013440.1"/>
</dbReference>
<dbReference type="GO" id="GO:0050821">
    <property type="term" value="P:protein stabilization"/>
    <property type="evidence" value="ECO:0007669"/>
    <property type="project" value="TreeGrafter"/>
</dbReference>
<feature type="coiled-coil region" evidence="3">
    <location>
        <begin position="51"/>
        <end position="122"/>
    </location>
</feature>
<reference evidence="5 6" key="1">
    <citation type="journal article" date="2010" name="Stand. Genomic Sci.">
        <title>Complete genome sequence of Haliangium ochraceum type strain (SMP-2).</title>
        <authorList>
            <consortium name="US DOE Joint Genome Institute (JGI-PGF)"/>
            <person name="Ivanova N."/>
            <person name="Daum C."/>
            <person name="Lang E."/>
            <person name="Abt B."/>
            <person name="Kopitz M."/>
            <person name="Saunders E."/>
            <person name="Lapidus A."/>
            <person name="Lucas S."/>
            <person name="Glavina Del Rio T."/>
            <person name="Nolan M."/>
            <person name="Tice H."/>
            <person name="Copeland A."/>
            <person name="Cheng J.F."/>
            <person name="Chen F."/>
            <person name="Bruce D."/>
            <person name="Goodwin L."/>
            <person name="Pitluck S."/>
            <person name="Mavromatis K."/>
            <person name="Pati A."/>
            <person name="Mikhailova N."/>
            <person name="Chen A."/>
            <person name="Palaniappan K."/>
            <person name="Land M."/>
            <person name="Hauser L."/>
            <person name="Chang Y.J."/>
            <person name="Jeffries C.D."/>
            <person name="Detter J.C."/>
            <person name="Brettin T."/>
            <person name="Rohde M."/>
            <person name="Goker M."/>
            <person name="Bristow J."/>
            <person name="Markowitz V."/>
            <person name="Eisen J.A."/>
            <person name="Hugenholtz P."/>
            <person name="Kyrpides N.C."/>
            <person name="Klenk H.P."/>
        </authorList>
    </citation>
    <scope>NUCLEOTIDE SEQUENCE [LARGE SCALE GENOMIC DNA]</scope>
    <source>
        <strain evidence="6">DSM 14365 / CIP 107738 / JCM 11303 / AJ 13395 / SMP-2</strain>
    </source>
</reference>
<dbReference type="KEGG" id="hoh:Hoch_3971"/>
<dbReference type="eggNOG" id="COG2825">
    <property type="taxonomic scope" value="Bacteria"/>
</dbReference>
<dbReference type="Proteomes" id="UP000001880">
    <property type="component" value="Chromosome"/>
</dbReference>
<accession>D0LI91</accession>
<evidence type="ECO:0000256" key="3">
    <source>
        <dbReference type="SAM" id="Coils"/>
    </source>
</evidence>
<evidence type="ECO:0000256" key="1">
    <source>
        <dbReference type="ARBA" id="ARBA00009091"/>
    </source>
</evidence>
<dbReference type="InterPro" id="IPR005632">
    <property type="entry name" value="Chaperone_Skp"/>
</dbReference>
<dbReference type="SMART" id="SM00935">
    <property type="entry name" value="OmpH"/>
    <property type="match status" value="1"/>
</dbReference>
<feature type="signal peptide" evidence="4">
    <location>
        <begin position="1"/>
        <end position="24"/>
    </location>
</feature>
<dbReference type="EMBL" id="CP001804">
    <property type="protein sequence ID" value="ACY16470.1"/>
    <property type="molecule type" value="Genomic_DNA"/>
</dbReference>
<dbReference type="HOGENOM" id="CLU_101388_3_0_7"/>
<organism evidence="5 6">
    <name type="scientific">Haliangium ochraceum (strain DSM 14365 / JCM 11303 / SMP-2)</name>
    <dbReference type="NCBI Taxonomy" id="502025"/>
    <lineage>
        <taxon>Bacteria</taxon>
        <taxon>Pseudomonadati</taxon>
        <taxon>Myxococcota</taxon>
        <taxon>Polyangia</taxon>
        <taxon>Haliangiales</taxon>
        <taxon>Kofleriaceae</taxon>
        <taxon>Haliangium</taxon>
    </lineage>
</organism>
<proteinExistence type="inferred from homology"/>
<evidence type="ECO:0000313" key="5">
    <source>
        <dbReference type="EMBL" id="ACY16470.1"/>
    </source>
</evidence>
<evidence type="ECO:0000313" key="6">
    <source>
        <dbReference type="Proteomes" id="UP000001880"/>
    </source>
</evidence>
<dbReference type="InterPro" id="IPR024930">
    <property type="entry name" value="Skp_dom_sf"/>
</dbReference>
<keyword evidence="2 4" id="KW-0732">Signal</keyword>
<dbReference type="Gene3D" id="3.30.910.20">
    <property type="entry name" value="Skp domain"/>
    <property type="match status" value="1"/>
</dbReference>
<dbReference type="OrthoDB" id="5767138at2"/>
<dbReference type="PANTHER" id="PTHR35089">
    <property type="entry name" value="CHAPERONE PROTEIN SKP"/>
    <property type="match status" value="1"/>
</dbReference>
<dbReference type="AlphaFoldDB" id="D0LI91"/>
<keyword evidence="6" id="KW-1185">Reference proteome</keyword>
<keyword evidence="3" id="KW-0175">Coiled coil</keyword>
<dbReference type="GO" id="GO:0051082">
    <property type="term" value="F:unfolded protein binding"/>
    <property type="evidence" value="ECO:0007669"/>
    <property type="project" value="InterPro"/>
</dbReference>
<dbReference type="Pfam" id="PF03938">
    <property type="entry name" value="OmpH"/>
    <property type="match status" value="1"/>
</dbReference>
<comment type="similarity">
    <text evidence="1">Belongs to the Skp family.</text>
</comment>
<gene>
    <name evidence="5" type="ordered locus">Hoch_3971</name>
</gene>
<dbReference type="SUPFAM" id="SSF111384">
    <property type="entry name" value="OmpH-like"/>
    <property type="match status" value="1"/>
</dbReference>